<evidence type="ECO:0000313" key="5">
    <source>
        <dbReference type="Proteomes" id="UP000000559"/>
    </source>
</evidence>
<evidence type="ECO:0000313" key="4">
    <source>
        <dbReference type="EMBL" id="AOW29163.1"/>
    </source>
</evidence>
<dbReference type="InterPro" id="IPR005135">
    <property type="entry name" value="Endo/exonuclease/phosphatase"/>
</dbReference>
<dbReference type="EMBL" id="CP017626">
    <property type="protein sequence ID" value="AOW29163.1"/>
    <property type="molecule type" value="Genomic_DNA"/>
</dbReference>
<dbReference type="OrthoDB" id="276515at2759"/>
<dbReference type="Pfam" id="PF03372">
    <property type="entry name" value="Exo_endo_phos"/>
    <property type="match status" value="1"/>
</dbReference>
<accession>A0A1D8PM02</accession>
<feature type="domain" description="Endonuclease/exonuclease/phosphatase" evidence="2">
    <location>
        <begin position="111"/>
        <end position="314"/>
    </location>
</feature>
<dbReference type="CGD" id="CAL0000193502">
    <property type="gene designation" value="orf19.12754"/>
</dbReference>
<proteinExistence type="predicted"/>
<reference evidence="4 5" key="1">
    <citation type="journal article" date="2004" name="Proc. Natl. Acad. Sci. U.S.A.">
        <title>The diploid genome sequence of Candida albicans.</title>
        <authorList>
            <person name="Jones T."/>
            <person name="Federspiel N.A."/>
            <person name="Chibana H."/>
            <person name="Dungan J."/>
            <person name="Kalman S."/>
            <person name="Magee B.B."/>
            <person name="Newport G."/>
            <person name="Thorstenson Y.R."/>
            <person name="Agabian N."/>
            <person name="Magee P.T."/>
            <person name="Davis R.W."/>
            <person name="Scherer S."/>
        </authorList>
    </citation>
    <scope>NUCLEOTIDE SEQUENCE [LARGE SCALE GENOMIC DNA]</scope>
    <source>
        <strain evidence="5">SC5314 / ATCC MYA-2876</strain>
    </source>
</reference>
<dbReference type="RefSeq" id="XP_717099.2">
    <property type="nucleotide sequence ID" value="XM_712006.2"/>
</dbReference>
<dbReference type="PANTHER" id="PTHR12121:SF36">
    <property type="entry name" value="ENDONUCLEASE_EXONUCLEASE_PHOSPHATASE DOMAIN-CONTAINING PROTEIN"/>
    <property type="match status" value="1"/>
</dbReference>
<keyword evidence="1" id="KW-0812">Transmembrane</keyword>
<dbReference type="VEuPathDB" id="FungiDB:C4_04140W_A"/>
<name>A0A1D8PM02_CANAL</name>
<keyword evidence="5" id="KW-1185">Reference proteome</keyword>
<gene>
    <name evidence="4" type="ordered locus">CAALFM_C404140WA</name>
    <name evidence="3" type="ordered locus">orf19.12754</name>
</gene>
<evidence type="ECO:0000259" key="2">
    <source>
        <dbReference type="Pfam" id="PF03372"/>
    </source>
</evidence>
<dbReference type="GeneID" id="3641220"/>
<feature type="transmembrane region" description="Helical" evidence="1">
    <location>
        <begin position="28"/>
        <end position="46"/>
    </location>
</feature>
<reference evidence="4 5" key="3">
    <citation type="journal article" date="2013" name="Genome Biol.">
        <title>Assembly of a phased diploid Candida albicans genome facilitates allele-specific measurements and provides a simple model for repeat and indel structure.</title>
        <authorList>
            <person name="Muzzey D."/>
            <person name="Schwartz K."/>
            <person name="Weissman J.S."/>
            <person name="Sherlock G."/>
        </authorList>
    </citation>
    <scope>NUCLEOTIDE SEQUENCE [LARGE SCALE GENOMIC DNA]</scope>
    <source>
        <strain evidence="5">SC5314 / ATCC MYA-2876</strain>
    </source>
</reference>
<dbReference type="STRING" id="237561.A0A1D8PM02"/>
<reference evidence="4 5" key="2">
    <citation type="journal article" date="2007" name="Genome Biol.">
        <title>Assembly of the Candida albicans genome into sixteen supercontigs aligned on the eight chromosomes.</title>
        <authorList>
            <person name="van het Hoog M."/>
            <person name="Rast T.J."/>
            <person name="Martchenko M."/>
            <person name="Grindle S."/>
            <person name="Dignard D."/>
            <person name="Hogues H."/>
            <person name="Cuomo C."/>
            <person name="Berriman M."/>
            <person name="Scherer S."/>
            <person name="Magee B.B."/>
            <person name="Whiteway M."/>
            <person name="Chibana H."/>
            <person name="Nantel A."/>
            <person name="Magee P.T."/>
        </authorList>
    </citation>
    <scope>GENOME REANNOTATION</scope>
    <source>
        <strain evidence="5">SC5314 / ATCC MYA-2876</strain>
    </source>
</reference>
<dbReference type="InterPro" id="IPR050410">
    <property type="entry name" value="CCR4/nocturin_mRNA_transcr"/>
</dbReference>
<keyword evidence="1" id="KW-0472">Membrane</keyword>
<dbReference type="AlphaFoldDB" id="A0A1D8PM02"/>
<evidence type="ECO:0000313" key="3">
    <source>
        <dbReference type="CGD" id="CAL0000193502"/>
    </source>
</evidence>
<dbReference type="InParanoid" id="A0A1D8PM02"/>
<sequence>MTRETDPLLKNRQQPQPQPLVKPLFKKLLTIIIPLSLIIISSYYIMTHHHQHHHQNDPNNTDGPILTLRLYTNNIRFDNKNYPDKYEQPWEIRKFQSINSMQFNTFQGNGNIICLQEVLHNQLIDILQGLNDIQEWNYYGVGRTDGEKSGEFAPILYKDQDFKIIENSTFWLSPTPHVPSKGWDAALERIVTMVTFQSRLNPEIKFNIFNTHYDHRGVEARRKSSQLIVDKMKNYNDYPSFLCGDFNTEPNDEPYHILTKAGFKDGKILIDKKSAYGFETTFTGFDINNEPISRIDYIWSPSFTRILSNSNNDTNQDSDDDNDNDESYEVTLKQFGILSNWFNGHHFSDHRPVVSTYELRKKK</sequence>
<keyword evidence="1" id="KW-1133">Transmembrane helix</keyword>
<evidence type="ECO:0000256" key="1">
    <source>
        <dbReference type="SAM" id="Phobius"/>
    </source>
</evidence>
<dbReference type="PANTHER" id="PTHR12121">
    <property type="entry name" value="CARBON CATABOLITE REPRESSOR PROTEIN 4"/>
    <property type="match status" value="1"/>
</dbReference>
<dbReference type="SMR" id="A0A1D8PM02"/>
<dbReference type="eggNOG" id="ENOG502QSS6">
    <property type="taxonomic scope" value="Eukaryota"/>
</dbReference>
<dbReference type="SUPFAM" id="SSF56219">
    <property type="entry name" value="DNase I-like"/>
    <property type="match status" value="1"/>
</dbReference>
<dbReference type="CDD" id="cd09083">
    <property type="entry name" value="EEP-1"/>
    <property type="match status" value="1"/>
</dbReference>
<dbReference type="InterPro" id="IPR036691">
    <property type="entry name" value="Endo/exonu/phosph_ase_sf"/>
</dbReference>
<protein>
    <recommendedName>
        <fullName evidence="2">Endonuclease/exonuclease/phosphatase domain-containing protein</fullName>
    </recommendedName>
</protein>
<dbReference type="Gene3D" id="3.60.10.10">
    <property type="entry name" value="Endonuclease/exonuclease/phosphatase"/>
    <property type="match status" value="1"/>
</dbReference>
<dbReference type="KEGG" id="cal:CAALFM_C404140WA"/>
<organism evidence="4 5">
    <name type="scientific">Candida albicans (strain SC5314 / ATCC MYA-2876)</name>
    <name type="common">Yeast</name>
    <dbReference type="NCBI Taxonomy" id="237561"/>
    <lineage>
        <taxon>Eukaryota</taxon>
        <taxon>Fungi</taxon>
        <taxon>Dikarya</taxon>
        <taxon>Ascomycota</taxon>
        <taxon>Saccharomycotina</taxon>
        <taxon>Pichiomycetes</taxon>
        <taxon>Debaryomycetaceae</taxon>
        <taxon>Candida/Lodderomyces clade</taxon>
        <taxon>Candida</taxon>
    </lineage>
</organism>
<dbReference type="Proteomes" id="UP000000559">
    <property type="component" value="Chromosome 4"/>
</dbReference>
<dbReference type="GO" id="GO:0000175">
    <property type="term" value="F:3'-5'-RNA exonuclease activity"/>
    <property type="evidence" value="ECO:0000318"/>
    <property type="project" value="GO_Central"/>
</dbReference>